<comment type="subcellular location">
    <subcellularLocation>
        <location evidence="1 7">Cell membrane</location>
        <topology evidence="1 7">Multi-pass membrane protein</topology>
    </subcellularLocation>
</comment>
<comment type="similarity">
    <text evidence="7">Belongs to the binding-protein-dependent transport system permease family.</text>
</comment>
<feature type="transmembrane region" description="Helical" evidence="7">
    <location>
        <begin position="307"/>
        <end position="330"/>
    </location>
</feature>
<evidence type="ECO:0000256" key="2">
    <source>
        <dbReference type="ARBA" id="ARBA00022448"/>
    </source>
</evidence>
<evidence type="ECO:0000256" key="7">
    <source>
        <dbReference type="RuleBase" id="RU363032"/>
    </source>
</evidence>
<dbReference type="EMBL" id="VXMH01000037">
    <property type="protein sequence ID" value="MYC94948.1"/>
    <property type="molecule type" value="Genomic_DNA"/>
</dbReference>
<organism evidence="9">
    <name type="scientific">Caldilineaceae bacterium SB0661_bin_32</name>
    <dbReference type="NCBI Taxonomy" id="2605255"/>
    <lineage>
        <taxon>Bacteria</taxon>
        <taxon>Bacillati</taxon>
        <taxon>Chloroflexota</taxon>
        <taxon>Caldilineae</taxon>
        <taxon>Caldilineales</taxon>
        <taxon>Caldilineaceae</taxon>
    </lineage>
</organism>
<sequence>MRSEPSRSSFVFALPSGPLPRTVEMFVYTLKRLAVAVPTFFAVLLITFTLTVVSPFDPVEMMMTQFEGTLDTLAKEEVIEKIRDQYGLNDTYWVQFTRWIGRLLQGDLGISINGQRNVLRMIVKTFPISFQLGLAGAVVTTILGIPLGCIAALKQNTWIDYTIVGGTLGFRTVPVFVLAPLLLVLFVLVLDIMRVPRGWDGLFQTKVILPVFILALGPLPVVVRQTRAAVLEVFSMDYVRTAKMKGLEMWRIIIRHILRNALIPVVTTLGFVAEGLIVGSIFLDSIFAIPGFGGVAEAGFRGFDYPVIMGVTMVSAVMIILTNLIVDLVYPFLDPRIKIE</sequence>
<evidence type="ECO:0000256" key="1">
    <source>
        <dbReference type="ARBA" id="ARBA00004651"/>
    </source>
</evidence>
<dbReference type="GO" id="GO:0055085">
    <property type="term" value="P:transmembrane transport"/>
    <property type="evidence" value="ECO:0007669"/>
    <property type="project" value="InterPro"/>
</dbReference>
<feature type="transmembrane region" description="Helical" evidence="7">
    <location>
        <begin position="173"/>
        <end position="193"/>
    </location>
</feature>
<dbReference type="Gene3D" id="1.10.3720.10">
    <property type="entry name" value="MetI-like"/>
    <property type="match status" value="1"/>
</dbReference>
<feature type="transmembrane region" description="Helical" evidence="7">
    <location>
        <begin position="130"/>
        <end position="153"/>
    </location>
</feature>
<dbReference type="SUPFAM" id="SSF161098">
    <property type="entry name" value="MetI-like"/>
    <property type="match status" value="1"/>
</dbReference>
<name>A0A6B1D5S4_9CHLR</name>
<dbReference type="InterPro" id="IPR000515">
    <property type="entry name" value="MetI-like"/>
</dbReference>
<keyword evidence="5 7" id="KW-1133">Transmembrane helix</keyword>
<proteinExistence type="inferred from homology"/>
<dbReference type="CDD" id="cd06261">
    <property type="entry name" value="TM_PBP2"/>
    <property type="match status" value="1"/>
</dbReference>
<feature type="domain" description="ABC transmembrane type-1" evidence="8">
    <location>
        <begin position="126"/>
        <end position="330"/>
    </location>
</feature>
<evidence type="ECO:0000313" key="9">
    <source>
        <dbReference type="EMBL" id="MYC94948.1"/>
    </source>
</evidence>
<accession>A0A6B1D5S4</accession>
<dbReference type="Pfam" id="PF00528">
    <property type="entry name" value="BPD_transp_1"/>
    <property type="match status" value="1"/>
</dbReference>
<evidence type="ECO:0000259" key="8">
    <source>
        <dbReference type="PROSITE" id="PS50928"/>
    </source>
</evidence>
<comment type="caution">
    <text evidence="9">The sequence shown here is derived from an EMBL/GenBank/DDBJ whole genome shotgun (WGS) entry which is preliminary data.</text>
</comment>
<evidence type="ECO:0000256" key="6">
    <source>
        <dbReference type="ARBA" id="ARBA00023136"/>
    </source>
</evidence>
<evidence type="ECO:0000256" key="5">
    <source>
        <dbReference type="ARBA" id="ARBA00022989"/>
    </source>
</evidence>
<dbReference type="InterPro" id="IPR035906">
    <property type="entry name" value="MetI-like_sf"/>
</dbReference>
<evidence type="ECO:0000256" key="4">
    <source>
        <dbReference type="ARBA" id="ARBA00022692"/>
    </source>
</evidence>
<protein>
    <submittedName>
        <fullName evidence="9">ABC transporter permease</fullName>
    </submittedName>
</protein>
<dbReference type="PROSITE" id="PS50928">
    <property type="entry name" value="ABC_TM1"/>
    <property type="match status" value="1"/>
</dbReference>
<reference evidence="9" key="1">
    <citation type="submission" date="2019-09" db="EMBL/GenBank/DDBJ databases">
        <title>Characterisation of the sponge microbiome using genome-centric metagenomics.</title>
        <authorList>
            <person name="Engelberts J.P."/>
            <person name="Robbins S.J."/>
            <person name="De Goeij J.M."/>
            <person name="Aranda M."/>
            <person name="Bell S.C."/>
            <person name="Webster N.S."/>
        </authorList>
    </citation>
    <scope>NUCLEOTIDE SEQUENCE</scope>
    <source>
        <strain evidence="9">SB0661_bin_32</strain>
    </source>
</reference>
<dbReference type="PANTHER" id="PTHR43163:SF6">
    <property type="entry name" value="DIPEPTIDE TRANSPORT SYSTEM PERMEASE PROTEIN DPPB-RELATED"/>
    <property type="match status" value="1"/>
</dbReference>
<dbReference type="Pfam" id="PF19300">
    <property type="entry name" value="BPD_transp_1_N"/>
    <property type="match status" value="1"/>
</dbReference>
<gene>
    <name evidence="9" type="ORF">F4X14_08245</name>
</gene>
<dbReference type="GO" id="GO:0005886">
    <property type="term" value="C:plasma membrane"/>
    <property type="evidence" value="ECO:0007669"/>
    <property type="project" value="UniProtKB-SubCell"/>
</dbReference>
<feature type="transmembrane region" description="Helical" evidence="7">
    <location>
        <begin position="33"/>
        <end position="53"/>
    </location>
</feature>
<keyword evidence="2 7" id="KW-0813">Transport</keyword>
<dbReference type="InterPro" id="IPR045621">
    <property type="entry name" value="BPD_transp_1_N"/>
</dbReference>
<dbReference type="AlphaFoldDB" id="A0A6B1D5S4"/>
<keyword evidence="6 7" id="KW-0472">Membrane</keyword>
<evidence type="ECO:0000256" key="3">
    <source>
        <dbReference type="ARBA" id="ARBA00022475"/>
    </source>
</evidence>
<feature type="transmembrane region" description="Helical" evidence="7">
    <location>
        <begin position="261"/>
        <end position="287"/>
    </location>
</feature>
<keyword evidence="4 7" id="KW-0812">Transmembrane</keyword>
<keyword evidence="3" id="KW-1003">Cell membrane</keyword>
<dbReference type="PANTHER" id="PTHR43163">
    <property type="entry name" value="DIPEPTIDE TRANSPORT SYSTEM PERMEASE PROTEIN DPPB-RELATED"/>
    <property type="match status" value="1"/>
</dbReference>